<dbReference type="PANTHER" id="PTHR37873">
    <property type="entry name" value="SMALL INTEGRAL MEMBRANE PROTEIN 33"/>
    <property type="match status" value="1"/>
</dbReference>
<accession>A0A5F8GED1</accession>
<keyword evidence="3" id="KW-1185">Reference proteome</keyword>
<protein>
    <recommendedName>
        <fullName evidence="4">Small integral membrane protein 33</fullName>
    </recommendedName>
</protein>
<evidence type="ECO:0000256" key="1">
    <source>
        <dbReference type="SAM" id="Phobius"/>
    </source>
</evidence>
<reference evidence="2" key="2">
    <citation type="submission" date="2025-08" db="UniProtKB">
        <authorList>
            <consortium name="Ensembl"/>
        </authorList>
    </citation>
    <scope>IDENTIFICATION</scope>
</reference>
<keyword evidence="1" id="KW-0472">Membrane</keyword>
<feature type="transmembrane region" description="Helical" evidence="1">
    <location>
        <begin position="39"/>
        <end position="60"/>
    </location>
</feature>
<dbReference type="GeneTree" id="ENSGT00390000006836"/>
<keyword evidence="1" id="KW-0812">Transmembrane</keyword>
<evidence type="ECO:0000313" key="3">
    <source>
        <dbReference type="Proteomes" id="UP000002280"/>
    </source>
</evidence>
<evidence type="ECO:0000313" key="2">
    <source>
        <dbReference type="Ensembl" id="ENSMODP00000045774.1"/>
    </source>
</evidence>
<proteinExistence type="predicted"/>
<reference evidence="2" key="3">
    <citation type="submission" date="2025-09" db="UniProtKB">
        <authorList>
            <consortium name="Ensembl"/>
        </authorList>
    </citation>
    <scope>IDENTIFICATION</scope>
</reference>
<dbReference type="Ensembl" id="ENSMODT00000069564.1">
    <property type="protein sequence ID" value="ENSMODP00000045774.1"/>
    <property type="gene ID" value="ENSMODG00000048230.1"/>
</dbReference>
<evidence type="ECO:0008006" key="4">
    <source>
        <dbReference type="Google" id="ProtNLM"/>
    </source>
</evidence>
<dbReference type="Bgee" id="ENSMODG00000048230">
    <property type="expression patterns" value="Expressed in spermatid and 14 other cell types or tissues"/>
</dbReference>
<sequence>SGNHLSSPQPSPGLLFCGDCHFITLPLPGHQSEPKGDGLPLLAIIVTLFVLVAIFIIMVVHFGPELRKVQVTLPREPPSMKQEGGVRLIHWQALGSQLGIGPQESYRETQPGLAATSLCTHSNIRELTYL</sequence>
<organism evidence="2 3">
    <name type="scientific">Monodelphis domestica</name>
    <name type="common">Gray short-tailed opossum</name>
    <dbReference type="NCBI Taxonomy" id="13616"/>
    <lineage>
        <taxon>Eukaryota</taxon>
        <taxon>Metazoa</taxon>
        <taxon>Chordata</taxon>
        <taxon>Craniata</taxon>
        <taxon>Vertebrata</taxon>
        <taxon>Euteleostomi</taxon>
        <taxon>Mammalia</taxon>
        <taxon>Metatheria</taxon>
        <taxon>Didelphimorphia</taxon>
        <taxon>Didelphidae</taxon>
        <taxon>Monodelphis</taxon>
    </lineage>
</organism>
<dbReference type="InParanoid" id="A0A5F8GED1"/>
<reference evidence="2 3" key="1">
    <citation type="journal article" date="2007" name="Nature">
        <title>Genome of the marsupial Monodelphis domestica reveals innovation in non-coding sequences.</title>
        <authorList>
            <person name="Mikkelsen T.S."/>
            <person name="Wakefield M.J."/>
            <person name="Aken B."/>
            <person name="Amemiya C.T."/>
            <person name="Chang J.L."/>
            <person name="Duke S."/>
            <person name="Garber M."/>
            <person name="Gentles A.J."/>
            <person name="Goodstadt L."/>
            <person name="Heger A."/>
            <person name="Jurka J."/>
            <person name="Kamal M."/>
            <person name="Mauceli E."/>
            <person name="Searle S.M."/>
            <person name="Sharpe T."/>
            <person name="Baker M.L."/>
            <person name="Batzer M.A."/>
            <person name="Benos P.V."/>
            <person name="Belov K."/>
            <person name="Clamp M."/>
            <person name="Cook A."/>
            <person name="Cuff J."/>
            <person name="Das R."/>
            <person name="Davidow L."/>
            <person name="Deakin J.E."/>
            <person name="Fazzari M.J."/>
            <person name="Glass J.L."/>
            <person name="Grabherr M."/>
            <person name="Greally J.M."/>
            <person name="Gu W."/>
            <person name="Hore T.A."/>
            <person name="Huttley G.A."/>
            <person name="Kleber M."/>
            <person name="Jirtle R.L."/>
            <person name="Koina E."/>
            <person name="Lee J.T."/>
            <person name="Mahony S."/>
            <person name="Marra M.A."/>
            <person name="Miller R.D."/>
            <person name="Nicholls R.D."/>
            <person name="Oda M."/>
            <person name="Papenfuss A.T."/>
            <person name="Parra Z.E."/>
            <person name="Pollock D.D."/>
            <person name="Ray D.A."/>
            <person name="Schein J.E."/>
            <person name="Speed T.P."/>
            <person name="Thompson K."/>
            <person name="VandeBerg J.L."/>
            <person name="Wade C.M."/>
            <person name="Walker J.A."/>
            <person name="Waters P.D."/>
            <person name="Webber C."/>
            <person name="Weidman J.R."/>
            <person name="Xie X."/>
            <person name="Zody M.C."/>
            <person name="Baldwin J."/>
            <person name="Abdouelleil A."/>
            <person name="Abdulkadir J."/>
            <person name="Abebe A."/>
            <person name="Abera B."/>
            <person name="Abreu J."/>
            <person name="Acer S.C."/>
            <person name="Aftuck L."/>
            <person name="Alexander A."/>
            <person name="An P."/>
            <person name="Anderson E."/>
            <person name="Anderson S."/>
            <person name="Arachi H."/>
            <person name="Azer M."/>
            <person name="Bachantsang P."/>
            <person name="Barry A."/>
            <person name="Bayul T."/>
            <person name="Berlin A."/>
            <person name="Bessette D."/>
            <person name="Bloom T."/>
            <person name="Bloom T."/>
            <person name="Boguslavskiy L."/>
            <person name="Bonnet C."/>
            <person name="Boukhgalter B."/>
            <person name="Bourzgui I."/>
            <person name="Brown A."/>
            <person name="Cahill P."/>
            <person name="Channer S."/>
            <person name="Cheshatsang Y."/>
            <person name="Chuda L."/>
            <person name="Citroen M."/>
            <person name="Collymore A."/>
            <person name="Cooke P."/>
            <person name="Costello M."/>
            <person name="D'Aco K."/>
            <person name="Daza R."/>
            <person name="De Haan G."/>
            <person name="DeGray S."/>
            <person name="DeMaso C."/>
            <person name="Dhargay N."/>
            <person name="Dooley K."/>
            <person name="Dooley E."/>
            <person name="Doricent M."/>
            <person name="Dorje P."/>
            <person name="Dorjee K."/>
            <person name="Dupes A."/>
            <person name="Elong R."/>
            <person name="Falk J."/>
            <person name="Farina A."/>
            <person name="Faro S."/>
            <person name="Ferguson D."/>
            <person name="Fisher S."/>
            <person name="Foley C.D."/>
            <person name="Franke A."/>
            <person name="Friedrich D."/>
            <person name="Gadbois L."/>
            <person name="Gearin G."/>
            <person name="Gearin C.R."/>
            <person name="Giannoukos G."/>
            <person name="Goode T."/>
            <person name="Graham J."/>
            <person name="Grandbois E."/>
            <person name="Grewal S."/>
            <person name="Gyaltsen K."/>
            <person name="Hafez N."/>
            <person name="Hagos B."/>
            <person name="Hall J."/>
            <person name="Henson C."/>
            <person name="Hollinger A."/>
            <person name="Honan T."/>
            <person name="Huard M.D."/>
            <person name="Hughes L."/>
            <person name="Hurhula B."/>
            <person name="Husby M.E."/>
            <person name="Kamat A."/>
            <person name="Kanga B."/>
            <person name="Kashin S."/>
            <person name="Khazanovich D."/>
            <person name="Kisner P."/>
            <person name="Lance K."/>
            <person name="Lara M."/>
            <person name="Lee W."/>
            <person name="Lennon N."/>
            <person name="Letendre F."/>
            <person name="LeVine R."/>
            <person name="Lipovsky A."/>
            <person name="Liu X."/>
            <person name="Liu J."/>
            <person name="Liu S."/>
            <person name="Lokyitsang T."/>
            <person name="Lokyitsang Y."/>
            <person name="Lubonja R."/>
            <person name="Lui A."/>
            <person name="MacDonald P."/>
            <person name="Magnisalis V."/>
            <person name="Maru K."/>
            <person name="Matthews C."/>
            <person name="McCusker W."/>
            <person name="McDonough S."/>
            <person name="Mehta T."/>
            <person name="Meldrim J."/>
            <person name="Meneus L."/>
            <person name="Mihai O."/>
            <person name="Mihalev A."/>
            <person name="Mihova T."/>
            <person name="Mittelman R."/>
            <person name="Mlenga V."/>
            <person name="Montmayeur A."/>
            <person name="Mulrain L."/>
            <person name="Navidi A."/>
            <person name="Naylor J."/>
            <person name="Negash T."/>
            <person name="Nguyen T."/>
            <person name="Nguyen N."/>
            <person name="Nicol R."/>
            <person name="Norbu C."/>
            <person name="Norbu N."/>
            <person name="Novod N."/>
            <person name="O'Neill B."/>
            <person name="Osman S."/>
            <person name="Markiewicz E."/>
            <person name="Oyono O.L."/>
            <person name="Patti C."/>
            <person name="Phunkhang P."/>
            <person name="Pierre F."/>
            <person name="Priest M."/>
            <person name="Raghuraman S."/>
            <person name="Rege F."/>
            <person name="Reyes R."/>
            <person name="Rise C."/>
            <person name="Rogov P."/>
            <person name="Ross K."/>
            <person name="Ryan E."/>
            <person name="Settipalli S."/>
            <person name="Shea T."/>
            <person name="Sherpa N."/>
            <person name="Shi L."/>
            <person name="Shih D."/>
            <person name="Sparrow T."/>
            <person name="Spaulding J."/>
            <person name="Stalker J."/>
            <person name="Stange-Thomann N."/>
            <person name="Stavropoulos S."/>
            <person name="Stone C."/>
            <person name="Strader C."/>
            <person name="Tesfaye S."/>
            <person name="Thomson T."/>
            <person name="Thoulutsang Y."/>
            <person name="Thoulutsang D."/>
            <person name="Topham K."/>
            <person name="Topping I."/>
            <person name="Tsamla T."/>
            <person name="Vassiliev H."/>
            <person name="Vo A."/>
            <person name="Wangchuk T."/>
            <person name="Wangdi T."/>
            <person name="Weiand M."/>
            <person name="Wilkinson J."/>
            <person name="Wilson A."/>
            <person name="Yadav S."/>
            <person name="Young G."/>
            <person name="Yu Q."/>
            <person name="Zembek L."/>
            <person name="Zhong D."/>
            <person name="Zimmer A."/>
            <person name="Zwirko Z."/>
            <person name="Jaffe D.B."/>
            <person name="Alvarez P."/>
            <person name="Brockman W."/>
            <person name="Butler J."/>
            <person name="Chin C."/>
            <person name="Gnerre S."/>
            <person name="MacCallum I."/>
            <person name="Graves J.A."/>
            <person name="Ponting C.P."/>
            <person name="Breen M."/>
            <person name="Samollow P.B."/>
            <person name="Lander E.S."/>
            <person name="Lindblad-Toh K."/>
        </authorList>
    </citation>
    <scope>NUCLEOTIDE SEQUENCE [LARGE SCALE GENOMIC DNA]</scope>
</reference>
<dbReference type="AlphaFoldDB" id="A0A5F8GED1"/>
<name>A0A5F8GED1_MONDO</name>
<keyword evidence="1" id="KW-1133">Transmembrane helix</keyword>
<dbReference type="InterPro" id="IPR038803">
    <property type="entry name" value="SMIM33"/>
</dbReference>
<dbReference type="OMA" id="CTHSSIM"/>
<dbReference type="PANTHER" id="PTHR37873:SF1">
    <property type="entry name" value="SMALL INTEGRAL MEMBRANE PROTEIN 33"/>
    <property type="match status" value="1"/>
</dbReference>
<dbReference type="Proteomes" id="UP000002280">
    <property type="component" value="Chromosome 1"/>
</dbReference>